<keyword evidence="4 7" id="KW-0812">Transmembrane</keyword>
<evidence type="ECO:0000256" key="3">
    <source>
        <dbReference type="ARBA" id="ARBA00022475"/>
    </source>
</evidence>
<dbReference type="Pfam" id="PF01899">
    <property type="entry name" value="MNHE"/>
    <property type="match status" value="1"/>
</dbReference>
<dbReference type="Proteomes" id="UP001324185">
    <property type="component" value="Chromosome"/>
</dbReference>
<proteinExistence type="inferred from homology"/>
<gene>
    <name evidence="8" type="ORF">SR900_10820</name>
</gene>
<dbReference type="InterPro" id="IPR002758">
    <property type="entry name" value="Cation_antiport_E"/>
</dbReference>
<evidence type="ECO:0000313" key="8">
    <source>
        <dbReference type="EMBL" id="WQG84954.1"/>
    </source>
</evidence>
<reference evidence="8 9" key="1">
    <citation type="submission" date="2023-11" db="EMBL/GenBank/DDBJ databases">
        <title>MicrobeMod: A computational toolkit for identifying prokaryotic methylation and restriction-modification with nanopore sequencing.</title>
        <authorList>
            <person name="Crits-Christoph A."/>
            <person name="Kang S.C."/>
            <person name="Lee H."/>
            <person name="Ostrov N."/>
        </authorList>
    </citation>
    <scope>NUCLEOTIDE SEQUENCE [LARGE SCALE GENOMIC DNA]</scope>
    <source>
        <strain evidence="8 9">DSMZ 16071</strain>
    </source>
</reference>
<sequence length="161" mass="18390">MTIKSSRYTISLIIVLSLIWIGNSGFYNAMLLSFGAVSVLFVVFVAHRLNIVDEESQPLQISRRIFAYWMWLLKEIIQSNIQVIKRIWSGPKSISPVVMQLKMSQQTDMGKTIYGNSVTLTPGTVTLDIEDDVMTVYALTYDSIQYLQGGEMDRRVKRLED</sequence>
<keyword evidence="6 7" id="KW-0472">Membrane</keyword>
<organism evidence="8 9">
    <name type="scientific">Kangiella aquimarina</name>
    <dbReference type="NCBI Taxonomy" id="261965"/>
    <lineage>
        <taxon>Bacteria</taxon>
        <taxon>Pseudomonadati</taxon>
        <taxon>Pseudomonadota</taxon>
        <taxon>Gammaproteobacteria</taxon>
        <taxon>Kangiellales</taxon>
        <taxon>Kangiellaceae</taxon>
        <taxon>Kangiella</taxon>
    </lineage>
</organism>
<dbReference type="PANTHER" id="PTHR34584">
    <property type="entry name" value="NA(+)/H(+) ANTIPORTER SUBUNIT E1"/>
    <property type="match status" value="1"/>
</dbReference>
<evidence type="ECO:0000256" key="7">
    <source>
        <dbReference type="SAM" id="Phobius"/>
    </source>
</evidence>
<evidence type="ECO:0000256" key="4">
    <source>
        <dbReference type="ARBA" id="ARBA00022692"/>
    </source>
</evidence>
<dbReference type="RefSeq" id="WP_018625430.1">
    <property type="nucleotide sequence ID" value="NZ_CP140158.1"/>
</dbReference>
<accession>A0ABZ0X3K7</accession>
<protein>
    <submittedName>
        <fullName evidence="8">Na+/H+ antiporter subunit E</fullName>
    </submittedName>
</protein>
<evidence type="ECO:0000256" key="5">
    <source>
        <dbReference type="ARBA" id="ARBA00022989"/>
    </source>
</evidence>
<evidence type="ECO:0000256" key="1">
    <source>
        <dbReference type="ARBA" id="ARBA00004651"/>
    </source>
</evidence>
<dbReference type="PANTHER" id="PTHR34584:SF1">
    <property type="entry name" value="NA(+)_H(+) ANTIPORTER SUBUNIT E1"/>
    <property type="match status" value="1"/>
</dbReference>
<name>A0ABZ0X3K7_9GAMM</name>
<comment type="subcellular location">
    <subcellularLocation>
        <location evidence="1">Cell membrane</location>
        <topology evidence="1">Multi-pass membrane protein</topology>
    </subcellularLocation>
</comment>
<evidence type="ECO:0000313" key="9">
    <source>
        <dbReference type="Proteomes" id="UP001324185"/>
    </source>
</evidence>
<comment type="similarity">
    <text evidence="2">Belongs to the CPA3 antiporters (TC 2.A.63) subunit E family.</text>
</comment>
<keyword evidence="5 7" id="KW-1133">Transmembrane helix</keyword>
<dbReference type="EMBL" id="CP140158">
    <property type="protein sequence ID" value="WQG84954.1"/>
    <property type="molecule type" value="Genomic_DNA"/>
</dbReference>
<evidence type="ECO:0000256" key="6">
    <source>
        <dbReference type="ARBA" id="ARBA00023136"/>
    </source>
</evidence>
<evidence type="ECO:0000256" key="2">
    <source>
        <dbReference type="ARBA" id="ARBA00006228"/>
    </source>
</evidence>
<keyword evidence="9" id="KW-1185">Reference proteome</keyword>
<keyword evidence="3" id="KW-1003">Cell membrane</keyword>
<feature type="transmembrane region" description="Helical" evidence="7">
    <location>
        <begin position="7"/>
        <end position="23"/>
    </location>
</feature>